<evidence type="ECO:0000313" key="2">
    <source>
        <dbReference type="Proteomes" id="UP000265520"/>
    </source>
</evidence>
<dbReference type="Proteomes" id="UP000265520">
    <property type="component" value="Unassembled WGS sequence"/>
</dbReference>
<accession>A0A392W8Y7</accession>
<protein>
    <submittedName>
        <fullName evidence="1">Uncharacterized protein</fullName>
    </submittedName>
</protein>
<name>A0A392W8Y7_9FABA</name>
<feature type="non-terminal residue" evidence="1">
    <location>
        <position position="54"/>
    </location>
</feature>
<dbReference type="AlphaFoldDB" id="A0A392W8Y7"/>
<reference evidence="1 2" key="1">
    <citation type="journal article" date="2018" name="Front. Plant Sci.">
        <title>Red Clover (Trifolium pratense) and Zigzag Clover (T. medium) - A Picture of Genomic Similarities and Differences.</title>
        <authorList>
            <person name="Dluhosova J."/>
            <person name="Istvanek J."/>
            <person name="Nedelnik J."/>
            <person name="Repkova J."/>
        </authorList>
    </citation>
    <scope>NUCLEOTIDE SEQUENCE [LARGE SCALE GENOMIC DNA]</scope>
    <source>
        <strain evidence="2">cv. 10/8</strain>
        <tissue evidence="1">Leaf</tissue>
    </source>
</reference>
<keyword evidence="2" id="KW-1185">Reference proteome</keyword>
<evidence type="ECO:0000313" key="1">
    <source>
        <dbReference type="EMBL" id="MCI96736.1"/>
    </source>
</evidence>
<organism evidence="1 2">
    <name type="scientific">Trifolium medium</name>
    <dbReference type="NCBI Taxonomy" id="97028"/>
    <lineage>
        <taxon>Eukaryota</taxon>
        <taxon>Viridiplantae</taxon>
        <taxon>Streptophyta</taxon>
        <taxon>Embryophyta</taxon>
        <taxon>Tracheophyta</taxon>
        <taxon>Spermatophyta</taxon>
        <taxon>Magnoliopsida</taxon>
        <taxon>eudicotyledons</taxon>
        <taxon>Gunneridae</taxon>
        <taxon>Pentapetalae</taxon>
        <taxon>rosids</taxon>
        <taxon>fabids</taxon>
        <taxon>Fabales</taxon>
        <taxon>Fabaceae</taxon>
        <taxon>Papilionoideae</taxon>
        <taxon>50 kb inversion clade</taxon>
        <taxon>NPAAA clade</taxon>
        <taxon>Hologalegina</taxon>
        <taxon>IRL clade</taxon>
        <taxon>Trifolieae</taxon>
        <taxon>Trifolium</taxon>
    </lineage>
</organism>
<proteinExistence type="predicted"/>
<sequence length="54" mass="6158">MKDMAPEDTLKELLAGEGTFETTAADQENALQLDQEDNEQRFRREILEGDMLSL</sequence>
<comment type="caution">
    <text evidence="1">The sequence shown here is derived from an EMBL/GenBank/DDBJ whole genome shotgun (WGS) entry which is preliminary data.</text>
</comment>
<dbReference type="EMBL" id="LXQA011422700">
    <property type="protein sequence ID" value="MCI96736.1"/>
    <property type="molecule type" value="Genomic_DNA"/>
</dbReference>